<dbReference type="EMBL" id="AMSI01000002">
    <property type="protein sequence ID" value="EKF44037.1"/>
    <property type="molecule type" value="Genomic_DNA"/>
</dbReference>
<comment type="caution">
    <text evidence="1">The sequence shown here is derived from an EMBL/GenBank/DDBJ whole genome shotgun (WGS) entry which is preliminary data.</text>
</comment>
<dbReference type="InterPro" id="IPR044668">
    <property type="entry name" value="PuuD-like"/>
</dbReference>
<dbReference type="GO" id="GO:0005829">
    <property type="term" value="C:cytosol"/>
    <property type="evidence" value="ECO:0007669"/>
    <property type="project" value="TreeGrafter"/>
</dbReference>
<keyword evidence="2" id="KW-1185">Reference proteome</keyword>
<accession>K2PSI9</accession>
<dbReference type="RefSeq" id="WP_009756171.1">
    <property type="nucleotide sequence ID" value="NZ_AMSI01000002.1"/>
</dbReference>
<name>K2PSI9_9HYPH</name>
<keyword evidence="1" id="KW-0315">Glutamine amidotransferase</keyword>
<dbReference type="InterPro" id="IPR029062">
    <property type="entry name" value="Class_I_gatase-like"/>
</dbReference>
<dbReference type="PANTHER" id="PTHR43235:SF1">
    <property type="entry name" value="GLUTAMINE AMIDOTRANSFERASE PB2B2.05-RELATED"/>
    <property type="match status" value="1"/>
</dbReference>
<dbReference type="AlphaFoldDB" id="K2PSI9"/>
<dbReference type="OrthoDB" id="9813383at2"/>
<organism evidence="1 2">
    <name type="scientific">Nitratireductor indicus C115</name>
    <dbReference type="NCBI Taxonomy" id="1231190"/>
    <lineage>
        <taxon>Bacteria</taxon>
        <taxon>Pseudomonadati</taxon>
        <taxon>Pseudomonadota</taxon>
        <taxon>Alphaproteobacteria</taxon>
        <taxon>Hyphomicrobiales</taxon>
        <taxon>Phyllobacteriaceae</taxon>
        <taxon>Nitratireductor</taxon>
    </lineage>
</organism>
<dbReference type="PROSITE" id="PS51273">
    <property type="entry name" value="GATASE_TYPE_1"/>
    <property type="match status" value="1"/>
</dbReference>
<protein>
    <submittedName>
        <fullName evidence="1">Glutamine amidotransferase</fullName>
    </submittedName>
</protein>
<dbReference type="InterPro" id="IPR011697">
    <property type="entry name" value="Peptidase_C26"/>
</dbReference>
<dbReference type="SUPFAM" id="SSF52317">
    <property type="entry name" value="Class I glutamine amidotransferase-like"/>
    <property type="match status" value="1"/>
</dbReference>
<dbReference type="GO" id="GO:0006598">
    <property type="term" value="P:polyamine catabolic process"/>
    <property type="evidence" value="ECO:0007669"/>
    <property type="project" value="TreeGrafter"/>
</dbReference>
<dbReference type="GO" id="GO:0016740">
    <property type="term" value="F:transferase activity"/>
    <property type="evidence" value="ECO:0007669"/>
    <property type="project" value="UniProtKB-KW"/>
</dbReference>
<evidence type="ECO:0000313" key="2">
    <source>
        <dbReference type="Proteomes" id="UP000007374"/>
    </source>
</evidence>
<gene>
    <name evidence="1" type="ORF">NA8A_04475</name>
</gene>
<dbReference type="eggNOG" id="COG2071">
    <property type="taxonomic scope" value="Bacteria"/>
</dbReference>
<dbReference type="PANTHER" id="PTHR43235">
    <property type="entry name" value="GLUTAMINE AMIDOTRANSFERASE PB2B2.05-RELATED"/>
    <property type="match status" value="1"/>
</dbReference>
<proteinExistence type="predicted"/>
<dbReference type="GO" id="GO:0033969">
    <property type="term" value="F:gamma-glutamyl-gamma-aminobutyrate hydrolase activity"/>
    <property type="evidence" value="ECO:0007669"/>
    <property type="project" value="TreeGrafter"/>
</dbReference>
<dbReference type="Gene3D" id="3.40.50.880">
    <property type="match status" value="1"/>
</dbReference>
<evidence type="ECO:0000313" key="1">
    <source>
        <dbReference type="EMBL" id="EKF44037.1"/>
    </source>
</evidence>
<dbReference type="Proteomes" id="UP000007374">
    <property type="component" value="Unassembled WGS sequence"/>
</dbReference>
<dbReference type="PATRIC" id="fig|1231190.3.peg.936"/>
<sequence>MAFLPVVGVIACTRPVEGEAAQIVKERYLRAVRQHAEALPVILPSNLQPGDVGGILPRIDAVLLTGSNSNIEPSRYGSPLARRGLADGARDDTSAGLIEAAVKGGKPLFGICRGLQEINVAFGGTIEDERENGQPGISHHAPEDADLEAMFGYGHAAQVVDGGAYAKAIGTSGRIDVNSVHFQRIGKLGQGLSATVKSLDGVVEGVAATGSKAPVFAVQWHPEWRPEERPHDLAFWHYLGRVARGEAG</sequence>
<reference evidence="1 2" key="1">
    <citation type="journal article" date="2012" name="J. Bacteriol.">
        <title>Genome Sequence of Nitratireductor indicus Type Strain C115.</title>
        <authorList>
            <person name="Lai Q."/>
            <person name="Li G."/>
            <person name="Yu Z."/>
            <person name="Shao Z."/>
        </authorList>
    </citation>
    <scope>NUCLEOTIDE SEQUENCE [LARGE SCALE GENOMIC DNA]</scope>
    <source>
        <strain evidence="1 2">C115</strain>
    </source>
</reference>
<dbReference type="STRING" id="721133.SAMN05216176_101416"/>
<keyword evidence="1" id="KW-0808">Transferase</keyword>
<dbReference type="Pfam" id="PF07722">
    <property type="entry name" value="Peptidase_C26"/>
    <property type="match status" value="1"/>
</dbReference>